<dbReference type="PANTHER" id="PTHR11002">
    <property type="entry name" value="CARBONIC ANHYDRASE"/>
    <property type="match status" value="1"/>
</dbReference>
<feature type="region of interest" description="Disordered" evidence="3">
    <location>
        <begin position="171"/>
        <end position="191"/>
    </location>
</feature>
<feature type="binding site" evidence="2">
    <location>
        <position position="206"/>
    </location>
    <ligand>
        <name>Zn(2+)</name>
        <dbReference type="ChEBI" id="CHEBI:29105"/>
    </ligand>
</feature>
<evidence type="ECO:0000313" key="4">
    <source>
        <dbReference type="EMBL" id="XBH06581.1"/>
    </source>
</evidence>
<dbReference type="AlphaFoldDB" id="A0AAU7CN66"/>
<dbReference type="GO" id="GO:0008270">
    <property type="term" value="F:zinc ion binding"/>
    <property type="evidence" value="ECO:0007669"/>
    <property type="project" value="InterPro"/>
</dbReference>
<dbReference type="SMART" id="SM00947">
    <property type="entry name" value="Pro_CA"/>
    <property type="match status" value="1"/>
</dbReference>
<feature type="compositionally biased region" description="Basic and acidic residues" evidence="3">
    <location>
        <begin position="179"/>
        <end position="191"/>
    </location>
</feature>
<comment type="similarity">
    <text evidence="1">Belongs to the beta-class carbonic anhydrase family.</text>
</comment>
<dbReference type="RefSeq" id="WP_406699432.1">
    <property type="nucleotide sequence ID" value="NZ_CP155447.1"/>
</dbReference>
<feature type="compositionally biased region" description="Polar residues" evidence="3">
    <location>
        <begin position="35"/>
        <end position="47"/>
    </location>
</feature>
<evidence type="ECO:0000256" key="2">
    <source>
        <dbReference type="PIRSR" id="PIRSR601765-1"/>
    </source>
</evidence>
<organism evidence="4">
    <name type="scientific">Singulisphaera sp. Ch08</name>
    <dbReference type="NCBI Taxonomy" id="3120278"/>
    <lineage>
        <taxon>Bacteria</taxon>
        <taxon>Pseudomonadati</taxon>
        <taxon>Planctomycetota</taxon>
        <taxon>Planctomycetia</taxon>
        <taxon>Isosphaerales</taxon>
        <taxon>Isosphaeraceae</taxon>
        <taxon>Singulisphaera</taxon>
    </lineage>
</organism>
<feature type="binding site" evidence="2">
    <location>
        <position position="124"/>
    </location>
    <ligand>
        <name>Zn(2+)</name>
        <dbReference type="ChEBI" id="CHEBI:29105"/>
    </ligand>
</feature>
<sequence>MSKPEEIKKPAPLVTLSMTFDAGHQEPARFAVAPNDSSRPDPTQSMPTKPMHPDKVGELMVLGNNLYANFISHSKEVAKKYEKESEGVPTEETFHVFLNKHQIGTHDSHIEHQEPYAAVLSCIDARVPPELITGQAANDMFAVRTAGNILLERGEARGSLEFILNKYARRPPQEQKPVGGKDEPGGAKPEKEKPLTAVLVLGHTRCGAIDAAYDAVIAEGKNPILSREEELKKLLRESPNPSLDAIVARLKIVVRVVMKLNPDLAASQKPADIDELKRRICHFNTELNYLDIRHMAEKIGLGAGFKVFFGSYHVEDCVIRRSNLPGKDETAMMEALDKYLGERTLGSIFESLNQPWSVPDTQARLHSKDFIFGELMDAMNRDAEAFSKDFGKP</sequence>
<accession>A0AAU7CN66</accession>
<dbReference type="InterPro" id="IPR001765">
    <property type="entry name" value="Carbonic_anhydrase"/>
</dbReference>
<evidence type="ECO:0000256" key="3">
    <source>
        <dbReference type="SAM" id="MobiDB-lite"/>
    </source>
</evidence>
<gene>
    <name evidence="4" type="ORF">V5E97_11230</name>
</gene>
<dbReference type="PANTHER" id="PTHR11002:SF79">
    <property type="entry name" value="CARBONIC ANHYDRASE 2"/>
    <property type="match status" value="1"/>
</dbReference>
<dbReference type="Pfam" id="PF00484">
    <property type="entry name" value="Pro_CA"/>
    <property type="match status" value="1"/>
</dbReference>
<proteinExistence type="inferred from homology"/>
<dbReference type="GO" id="GO:0004089">
    <property type="term" value="F:carbonate dehydratase activity"/>
    <property type="evidence" value="ECO:0007669"/>
    <property type="project" value="InterPro"/>
</dbReference>
<feature type="binding site" evidence="2">
    <location>
        <position position="203"/>
    </location>
    <ligand>
        <name>Zn(2+)</name>
        <dbReference type="ChEBI" id="CHEBI:29105"/>
    </ligand>
</feature>
<name>A0AAU7CN66_9BACT</name>
<reference evidence="4" key="1">
    <citation type="submission" date="2024-05" db="EMBL/GenBank/DDBJ databases">
        <title>Planctomycetes of the genus Singulisphaera possess chitinolytic capabilities.</title>
        <authorList>
            <person name="Ivanova A."/>
        </authorList>
    </citation>
    <scope>NUCLEOTIDE SEQUENCE</scope>
    <source>
        <strain evidence="4">Ch08T</strain>
    </source>
</reference>
<evidence type="ECO:0000256" key="1">
    <source>
        <dbReference type="ARBA" id="ARBA00006217"/>
    </source>
</evidence>
<dbReference type="InterPro" id="IPR036874">
    <property type="entry name" value="Carbonic_anhydrase_sf"/>
</dbReference>
<dbReference type="Gene3D" id="3.40.1050.10">
    <property type="entry name" value="Carbonic anhydrase"/>
    <property type="match status" value="1"/>
</dbReference>
<protein>
    <submittedName>
        <fullName evidence="4">Carbonic anhydrase</fullName>
    </submittedName>
</protein>
<keyword evidence="2" id="KW-0862">Zinc</keyword>
<feature type="region of interest" description="Disordered" evidence="3">
    <location>
        <begin position="25"/>
        <end position="53"/>
    </location>
</feature>
<feature type="binding site" evidence="2">
    <location>
        <position position="122"/>
    </location>
    <ligand>
        <name>Zn(2+)</name>
        <dbReference type="ChEBI" id="CHEBI:29105"/>
    </ligand>
</feature>
<dbReference type="EMBL" id="CP155447">
    <property type="protein sequence ID" value="XBH06581.1"/>
    <property type="molecule type" value="Genomic_DNA"/>
</dbReference>
<dbReference type="SUPFAM" id="SSF53056">
    <property type="entry name" value="beta-carbonic anhydrase, cab"/>
    <property type="match status" value="2"/>
</dbReference>
<comment type="cofactor">
    <cofactor evidence="2">
        <name>Zn(2+)</name>
        <dbReference type="ChEBI" id="CHEBI:29105"/>
    </cofactor>
    <text evidence="2">Binds 1 zinc ion per subunit.</text>
</comment>
<keyword evidence="2" id="KW-0479">Metal-binding</keyword>